<dbReference type="Pfam" id="PF00356">
    <property type="entry name" value="LacI"/>
    <property type="match status" value="1"/>
</dbReference>
<sequence>MMDVAREAGVSRAAVSKVIRDAYGVSPDMRKRVESAIERLGYRPSVAARAIRGSSFTIGFELHEIENPALSRILRGAAEGIEGTGYRLVIAPGDPEGQHAIDALVDLRVDGLVAIAPRATPAWLENLASRIPLVLVSRHDPSVNYDTVAGGDDEGARLVMRHLFDLGHRSIAHLTRSEEATAQEGGALAVRLGAYLDEMARNGRESRIQVLRTLSTSDAYHATVGLLDSADPPTALFASHDDLAFEVLRAVRERGLDASDLSVVGYDNVRFASHPGLSLTTVDQSGDDLGRRAVRLLLERINGRTAAKHEETELRLVVRGSTAPPRR</sequence>
<evidence type="ECO:0000256" key="4">
    <source>
        <dbReference type="ARBA" id="ARBA00023163"/>
    </source>
</evidence>
<dbReference type="CDD" id="cd06267">
    <property type="entry name" value="PBP1_LacI_sugar_binding-like"/>
    <property type="match status" value="1"/>
</dbReference>
<dbReference type="CDD" id="cd01392">
    <property type="entry name" value="HTH_LacI"/>
    <property type="match status" value="1"/>
</dbReference>
<dbReference type="AlphaFoldDB" id="A0A5N8WRI3"/>
<dbReference type="GO" id="GO:0003700">
    <property type="term" value="F:DNA-binding transcription factor activity"/>
    <property type="evidence" value="ECO:0007669"/>
    <property type="project" value="TreeGrafter"/>
</dbReference>
<evidence type="ECO:0000256" key="1">
    <source>
        <dbReference type="ARBA" id="ARBA00022491"/>
    </source>
</evidence>
<dbReference type="PANTHER" id="PTHR30146">
    <property type="entry name" value="LACI-RELATED TRANSCRIPTIONAL REPRESSOR"/>
    <property type="match status" value="1"/>
</dbReference>
<dbReference type="Gene3D" id="1.10.260.40">
    <property type="entry name" value="lambda repressor-like DNA-binding domains"/>
    <property type="match status" value="1"/>
</dbReference>
<dbReference type="InterPro" id="IPR028082">
    <property type="entry name" value="Peripla_BP_I"/>
</dbReference>
<dbReference type="SUPFAM" id="SSF47413">
    <property type="entry name" value="lambda repressor-like DNA-binding domains"/>
    <property type="match status" value="1"/>
</dbReference>
<accession>A0A5N8WRI3</accession>
<dbReference type="Proteomes" id="UP000373149">
    <property type="component" value="Unassembled WGS sequence"/>
</dbReference>
<dbReference type="PROSITE" id="PS50932">
    <property type="entry name" value="HTH_LACI_2"/>
    <property type="match status" value="1"/>
</dbReference>
<name>A0A5N8WRI3_9ACTN</name>
<dbReference type="EMBL" id="VMNX01000023">
    <property type="protein sequence ID" value="MPY48845.1"/>
    <property type="molecule type" value="Genomic_DNA"/>
</dbReference>
<dbReference type="InterPro" id="IPR010982">
    <property type="entry name" value="Lambda_DNA-bd_dom_sf"/>
</dbReference>
<proteinExistence type="predicted"/>
<dbReference type="PANTHER" id="PTHR30146:SF148">
    <property type="entry name" value="HTH-TYPE TRANSCRIPTIONAL REPRESSOR PURR-RELATED"/>
    <property type="match status" value="1"/>
</dbReference>
<dbReference type="PROSITE" id="PS00356">
    <property type="entry name" value="HTH_LACI_1"/>
    <property type="match status" value="1"/>
</dbReference>
<comment type="caution">
    <text evidence="6">The sequence shown here is derived from an EMBL/GenBank/DDBJ whole genome shotgun (WGS) entry which is preliminary data.</text>
</comment>
<reference evidence="6 7" key="1">
    <citation type="submission" date="2019-09" db="EMBL/GenBank/DDBJ databases">
        <authorList>
            <person name="Duangmal K."/>
            <person name="Teo W.F.A."/>
            <person name="Lipun K."/>
        </authorList>
    </citation>
    <scope>NUCLEOTIDE SEQUENCE [LARGE SCALE GENOMIC DNA]</scope>
    <source>
        <strain evidence="6 7">K1PN6</strain>
    </source>
</reference>
<keyword evidence="2" id="KW-0805">Transcription regulation</keyword>
<protein>
    <submittedName>
        <fullName evidence="6">LacI family transcriptional regulator</fullName>
    </submittedName>
</protein>
<dbReference type="InterPro" id="IPR000843">
    <property type="entry name" value="HTH_LacI"/>
</dbReference>
<keyword evidence="3" id="KW-0238">DNA-binding</keyword>
<evidence type="ECO:0000256" key="3">
    <source>
        <dbReference type="ARBA" id="ARBA00023125"/>
    </source>
</evidence>
<keyword evidence="7" id="KW-1185">Reference proteome</keyword>
<dbReference type="GO" id="GO:0000976">
    <property type="term" value="F:transcription cis-regulatory region binding"/>
    <property type="evidence" value="ECO:0007669"/>
    <property type="project" value="TreeGrafter"/>
</dbReference>
<dbReference type="SMART" id="SM00354">
    <property type="entry name" value="HTH_LACI"/>
    <property type="match status" value="1"/>
</dbReference>
<dbReference type="InterPro" id="IPR046335">
    <property type="entry name" value="LacI/GalR-like_sensor"/>
</dbReference>
<dbReference type="SUPFAM" id="SSF53822">
    <property type="entry name" value="Periplasmic binding protein-like I"/>
    <property type="match status" value="1"/>
</dbReference>
<organism evidence="6 7">
    <name type="scientific">Streptomyces acidicola</name>
    <dbReference type="NCBI Taxonomy" id="2596892"/>
    <lineage>
        <taxon>Bacteria</taxon>
        <taxon>Bacillati</taxon>
        <taxon>Actinomycetota</taxon>
        <taxon>Actinomycetes</taxon>
        <taxon>Kitasatosporales</taxon>
        <taxon>Streptomycetaceae</taxon>
        <taxon>Streptomyces</taxon>
    </lineage>
</organism>
<dbReference type="Gene3D" id="3.40.50.2300">
    <property type="match status" value="2"/>
</dbReference>
<dbReference type="Pfam" id="PF13377">
    <property type="entry name" value="Peripla_BP_3"/>
    <property type="match status" value="1"/>
</dbReference>
<keyword evidence="4" id="KW-0804">Transcription</keyword>
<evidence type="ECO:0000259" key="5">
    <source>
        <dbReference type="PROSITE" id="PS50932"/>
    </source>
</evidence>
<keyword evidence="1" id="KW-0678">Repressor</keyword>
<evidence type="ECO:0000256" key="2">
    <source>
        <dbReference type="ARBA" id="ARBA00023015"/>
    </source>
</evidence>
<evidence type="ECO:0000313" key="6">
    <source>
        <dbReference type="EMBL" id="MPY48845.1"/>
    </source>
</evidence>
<evidence type="ECO:0000313" key="7">
    <source>
        <dbReference type="Proteomes" id="UP000373149"/>
    </source>
</evidence>
<gene>
    <name evidence="6" type="ORF">FPZ41_09800</name>
</gene>
<feature type="domain" description="HTH lacI-type" evidence="5">
    <location>
        <begin position="1"/>
        <end position="53"/>
    </location>
</feature>